<keyword evidence="14" id="KW-1185">Reference proteome</keyword>
<evidence type="ECO:0000256" key="7">
    <source>
        <dbReference type="ARBA" id="ARBA00023139"/>
    </source>
</evidence>
<dbReference type="eggNOG" id="COG1538">
    <property type="taxonomic scope" value="Bacteria"/>
</dbReference>
<dbReference type="STRING" id="1444770.AF72_12245"/>
<dbReference type="AlphaFoldDB" id="Z9JGN8"/>
<evidence type="ECO:0000256" key="6">
    <source>
        <dbReference type="ARBA" id="ARBA00023136"/>
    </source>
</evidence>
<comment type="subcellular location">
    <subcellularLocation>
        <location evidence="10">Cell outer membrane</location>
        <topology evidence="10">Lipid-anchor</topology>
    </subcellularLocation>
    <subcellularLocation>
        <location evidence="1">Membrane</location>
    </subcellularLocation>
</comment>
<organism evidence="11 13">
    <name type="scientific">Xylella taiwanensis</name>
    <dbReference type="NCBI Taxonomy" id="1444770"/>
    <lineage>
        <taxon>Bacteria</taxon>
        <taxon>Pseudomonadati</taxon>
        <taxon>Pseudomonadota</taxon>
        <taxon>Gammaproteobacteria</taxon>
        <taxon>Lysobacterales</taxon>
        <taxon>Lysobacteraceae</taxon>
        <taxon>Xylella</taxon>
    </lineage>
</organism>
<dbReference type="GO" id="GO:0015562">
    <property type="term" value="F:efflux transmembrane transporter activity"/>
    <property type="evidence" value="ECO:0007669"/>
    <property type="project" value="InterPro"/>
</dbReference>
<reference evidence="11 13" key="1">
    <citation type="journal article" date="2014" name="Genome Announc.">
        <title>Draft Genome Sequence of Xylella fastidiosa Pear Leaf Scorch Strain in Taiwan.</title>
        <authorList>
            <person name="Su C.C."/>
            <person name="Deng W.L."/>
            <person name="Jan F.J."/>
            <person name="Chang C.J."/>
            <person name="Huang H."/>
            <person name="Chen J."/>
        </authorList>
    </citation>
    <scope>NUCLEOTIDE SEQUENCE [LARGE SCALE GENOMIC DNA]</scope>
    <source>
        <strain evidence="11 13">PLS229</strain>
    </source>
</reference>
<evidence type="ECO:0000256" key="9">
    <source>
        <dbReference type="ARBA" id="ARBA00037313"/>
    </source>
</evidence>
<dbReference type="Gene3D" id="1.20.1600.10">
    <property type="entry name" value="Outer membrane efflux proteins (OEP)"/>
    <property type="match status" value="1"/>
</dbReference>
<gene>
    <name evidence="11" type="ORF">AF72_12245</name>
    <name evidence="12" type="ORF">LPH55_08750</name>
</gene>
<keyword evidence="7 10" id="KW-0564">Palmitate</keyword>
<keyword evidence="8 10" id="KW-0449">Lipoprotein</keyword>
<dbReference type="NCBIfam" id="TIGR01845">
    <property type="entry name" value="outer_NodT"/>
    <property type="match status" value="1"/>
</dbReference>
<dbReference type="Gene3D" id="2.20.200.10">
    <property type="entry name" value="Outer membrane efflux proteins (OEP)"/>
    <property type="match status" value="1"/>
</dbReference>
<keyword evidence="6 10" id="KW-0472">Membrane</keyword>
<evidence type="ECO:0000256" key="8">
    <source>
        <dbReference type="ARBA" id="ARBA00023288"/>
    </source>
</evidence>
<dbReference type="Pfam" id="PF02321">
    <property type="entry name" value="OEP"/>
    <property type="match status" value="2"/>
</dbReference>
<evidence type="ECO:0000256" key="3">
    <source>
        <dbReference type="ARBA" id="ARBA00022452"/>
    </source>
</evidence>
<dbReference type="EMBL" id="JAJPPU010000002">
    <property type="protein sequence ID" value="MCD8473542.1"/>
    <property type="molecule type" value="Genomic_DNA"/>
</dbReference>
<dbReference type="Proteomes" id="UP000020406">
    <property type="component" value="Unassembled WGS sequence"/>
</dbReference>
<evidence type="ECO:0000313" key="13">
    <source>
        <dbReference type="Proteomes" id="UP000020406"/>
    </source>
</evidence>
<evidence type="ECO:0000256" key="4">
    <source>
        <dbReference type="ARBA" id="ARBA00022692"/>
    </source>
</evidence>
<dbReference type="Proteomes" id="UP001430701">
    <property type="component" value="Unassembled WGS sequence"/>
</dbReference>
<dbReference type="PANTHER" id="PTHR30203">
    <property type="entry name" value="OUTER MEMBRANE CATION EFFLUX PROTEIN"/>
    <property type="match status" value="1"/>
</dbReference>
<evidence type="ECO:0000256" key="1">
    <source>
        <dbReference type="ARBA" id="ARBA00004370"/>
    </source>
</evidence>
<protein>
    <submittedName>
        <fullName evidence="12">Efflux transporter outer membrane subunit</fullName>
    </submittedName>
    <submittedName>
        <fullName evidence="11">Multidrug RND transporter</fullName>
    </submittedName>
</protein>
<keyword evidence="4 10" id="KW-0812">Transmembrane</keyword>
<dbReference type="GeneID" id="68900431"/>
<evidence type="ECO:0000256" key="10">
    <source>
        <dbReference type="RuleBase" id="RU362097"/>
    </source>
</evidence>
<dbReference type="PATRIC" id="fig|1444770.3.peg.2887"/>
<dbReference type="InterPro" id="IPR003423">
    <property type="entry name" value="OMP_efflux"/>
</dbReference>
<dbReference type="RefSeq" id="WP_038272685.1">
    <property type="nucleotide sequence ID" value="NZ_CP053627.1"/>
</dbReference>
<comment type="function">
    <text evidence="9">Could be involved in resistance to puromycin, acriflavine and tetraphenylarsonium chloride.</text>
</comment>
<keyword evidence="5" id="KW-0732">Signal</keyword>
<comment type="similarity">
    <text evidence="2 10">Belongs to the outer membrane factor (OMF) (TC 1.B.17) family.</text>
</comment>
<evidence type="ECO:0000313" key="14">
    <source>
        <dbReference type="Proteomes" id="UP001430701"/>
    </source>
</evidence>
<evidence type="ECO:0000256" key="5">
    <source>
        <dbReference type="ARBA" id="ARBA00022729"/>
    </source>
</evidence>
<accession>Z9JGN8</accession>
<evidence type="ECO:0000313" key="11">
    <source>
        <dbReference type="EMBL" id="EWS77188.1"/>
    </source>
</evidence>
<keyword evidence="3 10" id="KW-1134">Transmembrane beta strand</keyword>
<evidence type="ECO:0000313" key="12">
    <source>
        <dbReference type="EMBL" id="MCD8473542.1"/>
    </source>
</evidence>
<dbReference type="SUPFAM" id="SSF56954">
    <property type="entry name" value="Outer membrane efflux proteins (OEP)"/>
    <property type="match status" value="1"/>
</dbReference>
<dbReference type="PANTHER" id="PTHR30203:SF20">
    <property type="entry name" value="MULTIDRUG RESISTANCE OUTER MEMBRANE PROTEIN MDTP-RELATED"/>
    <property type="match status" value="1"/>
</dbReference>
<evidence type="ECO:0000256" key="2">
    <source>
        <dbReference type="ARBA" id="ARBA00007613"/>
    </source>
</evidence>
<dbReference type="EMBL" id="JDSQ01000028">
    <property type="protein sequence ID" value="EWS77188.1"/>
    <property type="molecule type" value="Genomic_DNA"/>
</dbReference>
<dbReference type="PROSITE" id="PS51257">
    <property type="entry name" value="PROKAR_LIPOPROTEIN"/>
    <property type="match status" value="1"/>
</dbReference>
<comment type="caution">
    <text evidence="11">The sequence shown here is derived from an EMBL/GenBank/DDBJ whole genome shotgun (WGS) entry which is preliminary data.</text>
</comment>
<dbReference type="InterPro" id="IPR010131">
    <property type="entry name" value="MdtP/NodT-like"/>
</dbReference>
<sequence length="496" mass="53528">MTLVRFPLLTMRVLRAVLVASLALALMACAGSHGLRSEGRLLAISGLQTGKTLAASRLSRADWPATDWWRAFGDPQLDALIEEGLHHSPSLATAVARLRQAQAQAGAADANRQPSVSVSVGYLGMQLPESMVGSRLGGKYTDSINAMLDFRYAPDLWGGKRAAWEAAVDQAHAAQIDTQAARLNLIDSIAQAYAQLAYIWALQDVVDADLTRVQRTLHLTRQRRSAGIDSDVQLRQVQSRMLVAEQQRQVVQQQMSAARIALAVLVGQGPDRGLQIQRPVLNVALALQLPSVLPADLLGHRPDVVAARWRVEAFSKSIDAAKAEFYPSVNLTVLGGLVNKDVGSLVKSASALGLVAPALSLPMFHGNTLRANLADRDAQYDLAVADYNAKVLGALREVADQVTVMRSLQQQLQGQQRALHTAQVSVELEQQRYHAGISSYLDVLNVQQQLLSVRQGLAQLQYQQVVASMKLRTALGGGFASDVGRTTAVPSASSHF</sequence>
<dbReference type="GO" id="GO:0009279">
    <property type="term" value="C:cell outer membrane"/>
    <property type="evidence" value="ECO:0007669"/>
    <property type="project" value="UniProtKB-SubCell"/>
</dbReference>
<name>Z9JGN8_9GAMM</name>
<reference evidence="12" key="2">
    <citation type="submission" date="2021-11" db="EMBL/GenBank/DDBJ databases">
        <title>Genome sequence of Xylella taiwanensis PLS432.</title>
        <authorList>
            <person name="Weng L.-W."/>
            <person name="Su C.-C."/>
            <person name="Tsai C.-W."/>
            <person name="Kuo C.-H."/>
        </authorList>
    </citation>
    <scope>NUCLEOTIDE SEQUENCE</scope>
    <source>
        <strain evidence="12">PLS432</strain>
    </source>
</reference>
<proteinExistence type="inferred from homology"/>